<dbReference type="Gene3D" id="3.80.10.10">
    <property type="entry name" value="Ribonuclease Inhibitor"/>
    <property type="match status" value="1"/>
</dbReference>
<comment type="caution">
    <text evidence="1">The sequence shown here is derived from an EMBL/GenBank/DDBJ whole genome shotgun (WGS) entry which is preliminary data.</text>
</comment>
<reference evidence="1 2" key="1">
    <citation type="journal article" date="2022" name="Front. Cell. Infect. Microbiol.">
        <title>The Genomes of Two Strains of Taenia crassiceps the Animal Model for the Study of Human Cysticercosis.</title>
        <authorList>
            <person name="Bobes R.J."/>
            <person name="Estrada K."/>
            <person name="Rios-Valencia D.G."/>
            <person name="Calderon-Gallegos A."/>
            <person name="de la Torre P."/>
            <person name="Carrero J.C."/>
            <person name="Sanchez-Flores A."/>
            <person name="Laclette J.P."/>
        </authorList>
    </citation>
    <scope>NUCLEOTIDE SEQUENCE [LARGE SCALE GENOMIC DNA]</scope>
    <source>
        <strain evidence="1">WFUcys</strain>
    </source>
</reference>
<evidence type="ECO:0000313" key="1">
    <source>
        <dbReference type="EMBL" id="KAL5112684.1"/>
    </source>
</evidence>
<dbReference type="EMBL" id="JAKROA010000001">
    <property type="protein sequence ID" value="KAL5112684.1"/>
    <property type="molecule type" value="Genomic_DNA"/>
</dbReference>
<accession>A0ABR4QT89</accession>
<proteinExistence type="predicted"/>
<organism evidence="1 2">
    <name type="scientific">Taenia crassiceps</name>
    <dbReference type="NCBI Taxonomy" id="6207"/>
    <lineage>
        <taxon>Eukaryota</taxon>
        <taxon>Metazoa</taxon>
        <taxon>Spiralia</taxon>
        <taxon>Lophotrochozoa</taxon>
        <taxon>Platyhelminthes</taxon>
        <taxon>Cestoda</taxon>
        <taxon>Eucestoda</taxon>
        <taxon>Cyclophyllidea</taxon>
        <taxon>Taeniidae</taxon>
        <taxon>Taenia</taxon>
    </lineage>
</organism>
<evidence type="ECO:0000313" key="2">
    <source>
        <dbReference type="Proteomes" id="UP001651158"/>
    </source>
</evidence>
<dbReference type="InterPro" id="IPR032675">
    <property type="entry name" value="LRR_dom_sf"/>
</dbReference>
<dbReference type="SUPFAM" id="SSF52047">
    <property type="entry name" value="RNI-like"/>
    <property type="match status" value="1"/>
</dbReference>
<keyword evidence="2" id="KW-1185">Reference proteome</keyword>
<sequence>MNVLIKLEWCSVIWTSVAFRWYCDFNLCIVSHTAHLDASIPGTHPSPHQPPPPCSLSLFHQAEDPFVELQTTDVDGSVKVRKVPTGLIDNSNEWLGDQMVRAHLKITHDIDLTMQGFAERARKRLLAKHKQRQVITDEMIQHRGSLDLAVAYMVCYLGGRVQFVGELAGRWHQSYNRAPPNLPSTYSDDLKLETIDLSGTAVMYEGLAMLPRLTHLKMLRLRRCIYLNDHCLSLVGQITQSQLEYLDISECPRITANGLTTLTELKSLRRLLVQGNPTMKDRELVCLLLEDYLPKVYIEGVDYLGNLPEDARQRVLTLDALEKPPLLTEHVENTEREEDALRVITK</sequence>
<name>A0ABR4QT89_9CEST</name>
<protein>
    <submittedName>
        <fullName evidence="1">Distal membrane-arm assembly complex protein 2</fullName>
    </submittedName>
</protein>
<gene>
    <name evidence="1" type="ORF">TcWFU_008258</name>
</gene>
<dbReference type="Proteomes" id="UP001651158">
    <property type="component" value="Unassembled WGS sequence"/>
</dbReference>